<feature type="transmembrane region" description="Helical" evidence="2">
    <location>
        <begin position="78"/>
        <end position="98"/>
    </location>
</feature>
<accession>A0A7R9BYY2</accession>
<feature type="non-terminal residue" evidence="3">
    <location>
        <position position="1"/>
    </location>
</feature>
<feature type="region of interest" description="Disordered" evidence="1">
    <location>
        <begin position="471"/>
        <end position="514"/>
    </location>
</feature>
<organism evidence="3">
    <name type="scientific">Notodromas monacha</name>
    <dbReference type="NCBI Taxonomy" id="399045"/>
    <lineage>
        <taxon>Eukaryota</taxon>
        <taxon>Metazoa</taxon>
        <taxon>Ecdysozoa</taxon>
        <taxon>Arthropoda</taxon>
        <taxon>Crustacea</taxon>
        <taxon>Oligostraca</taxon>
        <taxon>Ostracoda</taxon>
        <taxon>Podocopa</taxon>
        <taxon>Podocopida</taxon>
        <taxon>Cypridocopina</taxon>
        <taxon>Cypridoidea</taxon>
        <taxon>Cyprididae</taxon>
        <taxon>Notodromas</taxon>
    </lineage>
</organism>
<feature type="compositionally biased region" description="Basic and acidic residues" evidence="1">
    <location>
        <begin position="471"/>
        <end position="484"/>
    </location>
</feature>
<sequence length="595" mass="68378">MDPTALAEFSQSSSPSDDEVGTDEESFRETVDSIREPAGFSQGDTTKIDNDFEDEEDFRQLRLLLPLLKKLPLLLKNLLILVQYFLLILPLLLISRLLSLRSLEIEKTGGPESNSRFPVDRGRADFTLSSNRGEKRQVNLIPIQLTNQLTAGMTGTLQLHKYIITTIVHEILNSKRFLEGEATEKDEDTKEMELIESYSPDLIHKLVVESRNKQIDLLFNQAKNYIARLLKTLDELKKIDSEEYEKSRRVPKHESTVAKTDYFKKRIEENVDSLRRQLEKSHIKGITDAKLNSEFLHELSEYENLMRENLSQDAAFQQNLISRIMIHIRQSQSAELLPLKKLCKMPKNLMESTDHAATLQHVLSQRILKEMENSVKENRPVNFREIDLTNLSEDEDANMTVEDLSDRDSFVMPDRVRKIVDDTETQFIRLLVFQLILSSRLEEVLIEMMLEHAAKKDKKIVEILTEAQNDKKENAKKTVRDSKNLRVSSTTDLSRRKNRSSTSVPPSPKNSNSLKARSYRMKMRKISIHSVNANNIAMDTGDNILVAEDVDLAFRRTIANHVTTVKHFIEIVVAKKADRELLTTSAKVNIFSFSK</sequence>
<dbReference type="EMBL" id="CAJPEX010003966">
    <property type="protein sequence ID" value="CAG0922706.1"/>
    <property type="molecule type" value="Genomic_DNA"/>
</dbReference>
<reference evidence="3" key="1">
    <citation type="submission" date="2020-11" db="EMBL/GenBank/DDBJ databases">
        <authorList>
            <person name="Tran Van P."/>
        </authorList>
    </citation>
    <scope>NUCLEOTIDE SEQUENCE</scope>
</reference>
<evidence type="ECO:0000313" key="4">
    <source>
        <dbReference type="Proteomes" id="UP000678499"/>
    </source>
</evidence>
<name>A0A7R9BYY2_9CRUS</name>
<evidence type="ECO:0000313" key="3">
    <source>
        <dbReference type="EMBL" id="CAD7282554.1"/>
    </source>
</evidence>
<evidence type="ECO:0000256" key="2">
    <source>
        <dbReference type="SAM" id="Phobius"/>
    </source>
</evidence>
<protein>
    <submittedName>
        <fullName evidence="3">Uncharacterized protein</fullName>
    </submittedName>
</protein>
<keyword evidence="2" id="KW-0472">Membrane</keyword>
<keyword evidence="4" id="KW-1185">Reference proteome</keyword>
<dbReference type="AlphaFoldDB" id="A0A7R9BYY2"/>
<dbReference type="Proteomes" id="UP000678499">
    <property type="component" value="Unassembled WGS sequence"/>
</dbReference>
<gene>
    <name evidence="3" type="ORF">NMOB1V02_LOCUS10176</name>
</gene>
<proteinExistence type="predicted"/>
<keyword evidence="2" id="KW-0812">Transmembrane</keyword>
<dbReference type="EMBL" id="OA886003">
    <property type="protein sequence ID" value="CAD7282554.1"/>
    <property type="molecule type" value="Genomic_DNA"/>
</dbReference>
<feature type="compositionally biased region" description="Polar residues" evidence="1">
    <location>
        <begin position="500"/>
        <end position="514"/>
    </location>
</feature>
<feature type="compositionally biased region" description="Basic and acidic residues" evidence="1">
    <location>
        <begin position="25"/>
        <end position="35"/>
    </location>
</feature>
<feature type="region of interest" description="Disordered" evidence="1">
    <location>
        <begin position="1"/>
        <end position="49"/>
    </location>
</feature>
<keyword evidence="2" id="KW-1133">Transmembrane helix</keyword>
<evidence type="ECO:0000256" key="1">
    <source>
        <dbReference type="SAM" id="MobiDB-lite"/>
    </source>
</evidence>